<dbReference type="Proteomes" id="UP001058974">
    <property type="component" value="Chromosome 2"/>
</dbReference>
<comment type="caution">
    <text evidence="2">The sequence shown here is derived from an EMBL/GenBank/DDBJ whole genome shotgun (WGS) entry which is preliminary data.</text>
</comment>
<accession>A0A9D4YGD6</accession>
<dbReference type="Gramene" id="Psat02G0395300-T1">
    <property type="protein sequence ID" value="KAI5438034.1"/>
    <property type="gene ID" value="KIW84_023953"/>
</dbReference>
<dbReference type="AlphaFoldDB" id="A0A9D4YGD6"/>
<organism evidence="2 3">
    <name type="scientific">Pisum sativum</name>
    <name type="common">Garden pea</name>
    <name type="synonym">Lathyrus oleraceus</name>
    <dbReference type="NCBI Taxonomy" id="3888"/>
    <lineage>
        <taxon>Eukaryota</taxon>
        <taxon>Viridiplantae</taxon>
        <taxon>Streptophyta</taxon>
        <taxon>Embryophyta</taxon>
        <taxon>Tracheophyta</taxon>
        <taxon>Spermatophyta</taxon>
        <taxon>Magnoliopsida</taxon>
        <taxon>eudicotyledons</taxon>
        <taxon>Gunneridae</taxon>
        <taxon>Pentapetalae</taxon>
        <taxon>rosids</taxon>
        <taxon>fabids</taxon>
        <taxon>Fabales</taxon>
        <taxon>Fabaceae</taxon>
        <taxon>Papilionoideae</taxon>
        <taxon>50 kb inversion clade</taxon>
        <taxon>NPAAA clade</taxon>
        <taxon>Hologalegina</taxon>
        <taxon>IRL clade</taxon>
        <taxon>Fabeae</taxon>
        <taxon>Lathyrus</taxon>
    </lineage>
</organism>
<evidence type="ECO:0000256" key="1">
    <source>
        <dbReference type="SAM" id="MobiDB-lite"/>
    </source>
</evidence>
<feature type="region of interest" description="Disordered" evidence="1">
    <location>
        <begin position="57"/>
        <end position="80"/>
    </location>
</feature>
<dbReference type="EMBL" id="JAMSHJ010000002">
    <property type="protein sequence ID" value="KAI5438034.1"/>
    <property type="molecule type" value="Genomic_DNA"/>
</dbReference>
<feature type="compositionally biased region" description="Polar residues" evidence="1">
    <location>
        <begin position="57"/>
        <end position="69"/>
    </location>
</feature>
<proteinExistence type="predicted"/>
<evidence type="ECO:0000313" key="2">
    <source>
        <dbReference type="EMBL" id="KAI5438034.1"/>
    </source>
</evidence>
<protein>
    <submittedName>
        <fullName evidence="2">Uncharacterized protein</fullName>
    </submittedName>
</protein>
<sequence length="223" mass="26054">KTRVCLFICPSTNLEKHQRQLSYTLSFKHFPLSLQLHVPIYTLQLQDAIPTLKMENNQSASDTQDNSMMKSVDQREHSTKGCGDLVTRRLKNRERQRRYRARKRLESGTTDSFDVEQTAAMQVELQPNRNRNNFVTRIYCNRDWKKDARRAHLTKRREMHGSIDHSMTPVNVPEVTCLGTGNKSETMLDRENQSGSSNIGYNETPRTVLCRRDWKAEARRKKN</sequence>
<evidence type="ECO:0000313" key="3">
    <source>
        <dbReference type="Proteomes" id="UP001058974"/>
    </source>
</evidence>
<gene>
    <name evidence="2" type="ORF">KIW84_023953</name>
</gene>
<keyword evidence="3" id="KW-1185">Reference proteome</keyword>
<reference evidence="2 3" key="1">
    <citation type="journal article" date="2022" name="Nat. Genet.">
        <title>Improved pea reference genome and pan-genome highlight genomic features and evolutionary characteristics.</title>
        <authorList>
            <person name="Yang T."/>
            <person name="Liu R."/>
            <person name="Luo Y."/>
            <person name="Hu S."/>
            <person name="Wang D."/>
            <person name="Wang C."/>
            <person name="Pandey M.K."/>
            <person name="Ge S."/>
            <person name="Xu Q."/>
            <person name="Li N."/>
            <person name="Li G."/>
            <person name="Huang Y."/>
            <person name="Saxena R.K."/>
            <person name="Ji Y."/>
            <person name="Li M."/>
            <person name="Yan X."/>
            <person name="He Y."/>
            <person name="Liu Y."/>
            <person name="Wang X."/>
            <person name="Xiang C."/>
            <person name="Varshney R.K."/>
            <person name="Ding H."/>
            <person name="Gao S."/>
            <person name="Zong X."/>
        </authorList>
    </citation>
    <scope>NUCLEOTIDE SEQUENCE [LARGE SCALE GENOMIC DNA]</scope>
    <source>
        <strain evidence="2 3">cv. Zhongwan 6</strain>
    </source>
</reference>
<feature type="non-terminal residue" evidence="2">
    <location>
        <position position="1"/>
    </location>
</feature>
<name>A0A9D4YGD6_PEA</name>